<dbReference type="InterPro" id="IPR003593">
    <property type="entry name" value="AAA+_ATPase"/>
</dbReference>
<keyword evidence="3" id="KW-0347">Helicase</keyword>
<dbReference type="Proteomes" id="UP000199581">
    <property type="component" value="Unassembled WGS sequence"/>
</dbReference>
<evidence type="ECO:0000313" key="4">
    <source>
        <dbReference type="Proteomes" id="UP000199581"/>
    </source>
</evidence>
<feature type="region of interest" description="Disordered" evidence="1">
    <location>
        <begin position="1"/>
        <end position="21"/>
    </location>
</feature>
<dbReference type="Pfam" id="PF13384">
    <property type="entry name" value="HTH_23"/>
    <property type="match status" value="1"/>
</dbReference>
<protein>
    <submittedName>
        <fullName evidence="3">Putative DNA primase/helicase</fullName>
    </submittedName>
</protein>
<evidence type="ECO:0000259" key="2">
    <source>
        <dbReference type="SMART" id="SM00382"/>
    </source>
</evidence>
<sequence length="333" mass="36970">MEIIDNTNKTTSDVPGMPSRHDPLMETGNNLVCYNIKDFLELKIPPAEYILHPILCERRHAMIYAPRGAGKTWFCLSLAYSAATGITIIERYQAKKACKVLYIDGEMAADELQSRLLTISGGKIPPEVVNNFRIMTPDLCKGQMPNIASPFGQDDFGPFLRDVDVIFIDNISSLSSGINENDAESWGPFKQWLLYVRKLGIAVVIIHHAGKNGQQRGTSSREDSLDVVLSLKPQKSTSIEEITRFNVHFEKARSIVGKDAKPFSLEMSITEAGINWQSKPLSSDAVREKRDQRLDKVLKLAADGNTTRAIADATGIPRSTVQRMLHNSKLAAN</sequence>
<dbReference type="RefSeq" id="WP_161949210.1">
    <property type="nucleotide sequence ID" value="NZ_FOTO01000015.1"/>
</dbReference>
<dbReference type="EMBL" id="FOTO01000015">
    <property type="protein sequence ID" value="SFM11759.1"/>
    <property type="molecule type" value="Genomic_DNA"/>
</dbReference>
<dbReference type="SMART" id="SM00382">
    <property type="entry name" value="AAA"/>
    <property type="match status" value="1"/>
</dbReference>
<dbReference type="Gene3D" id="1.10.10.10">
    <property type="entry name" value="Winged helix-like DNA-binding domain superfamily/Winged helix DNA-binding domain"/>
    <property type="match status" value="1"/>
</dbReference>
<dbReference type="GO" id="GO:0004386">
    <property type="term" value="F:helicase activity"/>
    <property type="evidence" value="ECO:0007669"/>
    <property type="project" value="UniProtKB-KW"/>
</dbReference>
<dbReference type="AlphaFoldDB" id="A0A8G2C5G5"/>
<dbReference type="Gene3D" id="3.40.50.300">
    <property type="entry name" value="P-loop containing nucleotide triphosphate hydrolases"/>
    <property type="match status" value="1"/>
</dbReference>
<evidence type="ECO:0000256" key="1">
    <source>
        <dbReference type="SAM" id="MobiDB-lite"/>
    </source>
</evidence>
<keyword evidence="4" id="KW-1185">Reference proteome</keyword>
<organism evidence="3 4">
    <name type="scientific">Desulfomicrobium norvegicum (strain DSM 1741 / NCIMB 8310)</name>
    <name type="common">Desulfovibrio baculatus (strain Norway 4)</name>
    <name type="synonym">Desulfovibrio desulfuricans (strain Norway 4)</name>
    <dbReference type="NCBI Taxonomy" id="52561"/>
    <lineage>
        <taxon>Bacteria</taxon>
        <taxon>Pseudomonadati</taxon>
        <taxon>Thermodesulfobacteriota</taxon>
        <taxon>Desulfovibrionia</taxon>
        <taxon>Desulfovibrionales</taxon>
        <taxon>Desulfomicrobiaceae</taxon>
        <taxon>Desulfomicrobium</taxon>
    </lineage>
</organism>
<feature type="compositionally biased region" description="Polar residues" evidence="1">
    <location>
        <begin position="1"/>
        <end position="13"/>
    </location>
</feature>
<keyword evidence="3" id="KW-0067">ATP-binding</keyword>
<gene>
    <name evidence="3" type="ORF">SAMN05421830_1152</name>
</gene>
<accession>A0A8G2C5G5</accession>
<comment type="caution">
    <text evidence="3">The sequence shown here is derived from an EMBL/GenBank/DDBJ whole genome shotgun (WGS) entry which is preliminary data.</text>
</comment>
<dbReference type="InterPro" id="IPR027417">
    <property type="entry name" value="P-loop_NTPase"/>
</dbReference>
<dbReference type="SUPFAM" id="SSF52540">
    <property type="entry name" value="P-loop containing nucleoside triphosphate hydrolases"/>
    <property type="match status" value="1"/>
</dbReference>
<reference evidence="3 4" key="1">
    <citation type="submission" date="2016-10" db="EMBL/GenBank/DDBJ databases">
        <authorList>
            <person name="Varghese N."/>
            <person name="Submissions S."/>
        </authorList>
    </citation>
    <scope>NUCLEOTIDE SEQUENCE [LARGE SCALE GENOMIC DNA]</scope>
    <source>
        <strain evidence="3 4">DSM 1741</strain>
    </source>
</reference>
<name>A0A8G2C5G5_DESNO</name>
<dbReference type="Pfam" id="PF13481">
    <property type="entry name" value="AAA_25"/>
    <property type="match status" value="1"/>
</dbReference>
<keyword evidence="3" id="KW-0378">Hydrolase</keyword>
<dbReference type="InterPro" id="IPR036388">
    <property type="entry name" value="WH-like_DNA-bd_sf"/>
</dbReference>
<feature type="domain" description="AAA+ ATPase" evidence="2">
    <location>
        <begin position="57"/>
        <end position="246"/>
    </location>
</feature>
<keyword evidence="3" id="KW-0547">Nucleotide-binding</keyword>
<proteinExistence type="predicted"/>
<evidence type="ECO:0000313" key="3">
    <source>
        <dbReference type="EMBL" id="SFM11759.1"/>
    </source>
</evidence>